<feature type="transmembrane region" description="Helical" evidence="1">
    <location>
        <begin position="274"/>
        <end position="296"/>
    </location>
</feature>
<feature type="transmembrane region" description="Helical" evidence="1">
    <location>
        <begin position="131"/>
        <end position="149"/>
    </location>
</feature>
<name>A0AAW6ZGG4_NEIMU</name>
<feature type="transmembrane region" description="Helical" evidence="1">
    <location>
        <begin position="235"/>
        <end position="262"/>
    </location>
</feature>
<sequence>MYKPKKKSSFVEVLEIIGKSITILASAGVILGGFLSYSYLSFIRQPSVFTDAISNPSSLASILITFVLTILALISPYIFPHILIPLSKDVKQEKIAIKNLLPSLSIAPLTFIAIITYIYLFNDLPKIILEYISYISILLPVSVYLIQITIKNRKDIEIFILKFVFYAIYHLVSALILFPIIIIFTIPALIYLIIFSNNDIKNRYIIKIIDFSKKLKNYFSKNKNKKRKNKITEEITTLILFIMIIILSSATTFLYSLVFIIMTNDWLPGEETQYLYLLFLGIMMLLNVFLVSRFIRHQKNNKNDHKKVLIFPCMIAFFSLLLIVILSENFSVRMLYPVRFTEIPQNSSWYLLHNNFQQNNGLQETSGIDKNDLFKLKQKFKCSVLSEKEKVEKDITCSSIPEQRNNALYGYMAWNLGDTKVFCPPTVENNKGKKEAAKLATECIVISGKFLQILNENYIDIMPKER</sequence>
<proteinExistence type="predicted"/>
<gene>
    <name evidence="2" type="ORF">QP792_02080</name>
</gene>
<evidence type="ECO:0008006" key="4">
    <source>
        <dbReference type="Google" id="ProtNLM"/>
    </source>
</evidence>
<protein>
    <recommendedName>
        <fullName evidence="4">DUF4153 domain-containing protein</fullName>
    </recommendedName>
</protein>
<comment type="caution">
    <text evidence="2">The sequence shown here is derived from an EMBL/GenBank/DDBJ whole genome shotgun (WGS) entry which is preliminary data.</text>
</comment>
<keyword evidence="1" id="KW-1133">Transmembrane helix</keyword>
<dbReference type="Proteomes" id="UP001240589">
    <property type="component" value="Unassembled WGS sequence"/>
</dbReference>
<organism evidence="2 3">
    <name type="scientific">Neisseria mucosa</name>
    <dbReference type="NCBI Taxonomy" id="488"/>
    <lineage>
        <taxon>Bacteria</taxon>
        <taxon>Pseudomonadati</taxon>
        <taxon>Pseudomonadota</taxon>
        <taxon>Betaproteobacteria</taxon>
        <taxon>Neisseriales</taxon>
        <taxon>Neisseriaceae</taxon>
        <taxon>Neisseria</taxon>
    </lineage>
</organism>
<feature type="transmembrane region" description="Helical" evidence="1">
    <location>
        <begin position="178"/>
        <end position="195"/>
    </location>
</feature>
<evidence type="ECO:0000313" key="3">
    <source>
        <dbReference type="Proteomes" id="UP001240589"/>
    </source>
</evidence>
<evidence type="ECO:0000313" key="2">
    <source>
        <dbReference type="EMBL" id="MDK8361013.1"/>
    </source>
</evidence>
<feature type="transmembrane region" description="Helical" evidence="1">
    <location>
        <begin position="100"/>
        <end position="119"/>
    </location>
</feature>
<feature type="transmembrane region" description="Helical" evidence="1">
    <location>
        <begin position="308"/>
        <end position="327"/>
    </location>
</feature>
<keyword evidence="1" id="KW-0812">Transmembrane</keyword>
<dbReference type="EMBL" id="JASPBL010000006">
    <property type="protein sequence ID" value="MDK8361013.1"/>
    <property type="molecule type" value="Genomic_DNA"/>
</dbReference>
<feature type="transmembrane region" description="Helical" evidence="1">
    <location>
        <begin position="21"/>
        <end position="40"/>
    </location>
</feature>
<feature type="transmembrane region" description="Helical" evidence="1">
    <location>
        <begin position="60"/>
        <end position="79"/>
    </location>
</feature>
<keyword evidence="1" id="KW-0472">Membrane</keyword>
<dbReference type="RefSeq" id="WP_285045416.1">
    <property type="nucleotide sequence ID" value="NZ_JASOLC010000013.1"/>
</dbReference>
<evidence type="ECO:0000256" key="1">
    <source>
        <dbReference type="SAM" id="Phobius"/>
    </source>
</evidence>
<accession>A0AAW6ZGG4</accession>
<reference evidence="2" key="1">
    <citation type="submission" date="2023-05" db="EMBL/GenBank/DDBJ databases">
        <title>Genomic Catalog of Human Bladder Bacteria.</title>
        <authorList>
            <person name="Du J."/>
        </authorList>
    </citation>
    <scope>NUCLEOTIDE SEQUENCE</scope>
    <source>
        <strain evidence="2">UMB7974B</strain>
    </source>
</reference>
<dbReference type="AlphaFoldDB" id="A0AAW6ZGG4"/>